<dbReference type="InterPro" id="IPR025828">
    <property type="entry name" value="Put_sensor_dom"/>
</dbReference>
<keyword evidence="14" id="KW-1185">Reference proteome</keyword>
<evidence type="ECO:0000256" key="6">
    <source>
        <dbReference type="ARBA" id="ARBA00022777"/>
    </source>
</evidence>
<dbReference type="Pfam" id="PF07730">
    <property type="entry name" value="HisKA_3"/>
    <property type="match status" value="1"/>
</dbReference>
<feature type="domain" description="Signal transduction histidine kinase subgroup 3 dimerisation and phosphoacceptor" evidence="11">
    <location>
        <begin position="236"/>
        <end position="303"/>
    </location>
</feature>
<protein>
    <recommendedName>
        <fullName evidence="2">histidine kinase</fullName>
        <ecNumber evidence="2">2.7.13.3</ecNumber>
    </recommendedName>
</protein>
<feature type="transmembrane region" description="Helical" evidence="9">
    <location>
        <begin position="24"/>
        <end position="49"/>
    </location>
</feature>
<dbReference type="Pfam" id="PF02518">
    <property type="entry name" value="HATPase_c"/>
    <property type="match status" value="1"/>
</dbReference>
<dbReference type="CDD" id="cd16917">
    <property type="entry name" value="HATPase_UhpB-NarQ-NarX-like"/>
    <property type="match status" value="1"/>
</dbReference>
<dbReference type="InterPro" id="IPR036890">
    <property type="entry name" value="HATPase_C_sf"/>
</dbReference>
<dbReference type="SUPFAM" id="SSF55874">
    <property type="entry name" value="ATPase domain of HSP90 chaperone/DNA topoisomerase II/histidine kinase"/>
    <property type="match status" value="1"/>
</dbReference>
<dbReference type="InterPro" id="IPR050482">
    <property type="entry name" value="Sensor_HK_TwoCompSys"/>
</dbReference>
<feature type="transmembrane region" description="Helical" evidence="9">
    <location>
        <begin position="55"/>
        <end position="72"/>
    </location>
</feature>
<keyword evidence="4" id="KW-0808">Transferase</keyword>
<keyword evidence="3" id="KW-0597">Phosphoprotein</keyword>
<feature type="transmembrane region" description="Helical" evidence="9">
    <location>
        <begin position="125"/>
        <end position="153"/>
    </location>
</feature>
<feature type="domain" description="Histidine kinase/HSP90-like ATPase" evidence="10">
    <location>
        <begin position="341"/>
        <end position="424"/>
    </location>
</feature>
<keyword evidence="9" id="KW-1133">Transmembrane helix</keyword>
<name>A0ABP5SZ57_9ACTN</name>
<keyword evidence="5" id="KW-0547">Nucleotide-binding</keyword>
<keyword evidence="6" id="KW-0418">Kinase</keyword>
<sequence length="438" mass="46115">MCTVGVTGAGGLTARWAGRGTRGVLSGLAAVGLAFTNLPLLVVSVVALALSPVPFLGLALVPWTMSLVRMRADLERRRASRTGVLVTRPYHPEPERAAPGGWQRFRWTVTDPATWRDIAWLAPGAVVGCGLGVIAVLLPLYGIAGLTLTPLWIWLGTGWYGYGAIWSVESPGAGLLCVPQGAFFLAAGLSLAPWLRRVDAHFAHLFLAPTKTAELRLRVTQLTVTRADTVDAQAAELRRIERDLHDGVQARLVSLSMVIGLADELLDRNPAGARKLLAEARESSGAALVELRHLVRGIHPPVLAERGLSGAVRALAIGLPVEISVEVDLPGRPDTPVESAAYFAIAETLTNLVRHSHAHRGSVTLRHTSGVLTIVVTDDGNGGADPTAGSGLRGIERRLAAFDGTMALSSPPSGPTVITMELPCALSLPKTTPSSGTG</sequence>
<comment type="catalytic activity">
    <reaction evidence="1">
        <text>ATP + protein L-histidine = ADP + protein N-phospho-L-histidine.</text>
        <dbReference type="EC" id="2.7.13.3"/>
    </reaction>
</comment>
<dbReference type="PANTHER" id="PTHR24421">
    <property type="entry name" value="NITRATE/NITRITE SENSOR PROTEIN NARX-RELATED"/>
    <property type="match status" value="1"/>
</dbReference>
<evidence type="ECO:0000256" key="3">
    <source>
        <dbReference type="ARBA" id="ARBA00022553"/>
    </source>
</evidence>
<keyword evidence="9" id="KW-0472">Membrane</keyword>
<evidence type="ECO:0000256" key="2">
    <source>
        <dbReference type="ARBA" id="ARBA00012438"/>
    </source>
</evidence>
<evidence type="ECO:0000256" key="8">
    <source>
        <dbReference type="ARBA" id="ARBA00023012"/>
    </source>
</evidence>
<evidence type="ECO:0000313" key="14">
    <source>
        <dbReference type="Proteomes" id="UP001501444"/>
    </source>
</evidence>
<evidence type="ECO:0000256" key="7">
    <source>
        <dbReference type="ARBA" id="ARBA00022840"/>
    </source>
</evidence>
<dbReference type="PANTHER" id="PTHR24421:SF10">
    <property type="entry name" value="NITRATE_NITRITE SENSOR PROTEIN NARQ"/>
    <property type="match status" value="1"/>
</dbReference>
<proteinExistence type="predicted"/>
<gene>
    <name evidence="13" type="ORF">GCM10010170_021720</name>
</gene>
<keyword evidence="9" id="KW-0812">Transmembrane</keyword>
<keyword evidence="7" id="KW-0067">ATP-binding</keyword>
<reference evidence="14" key="1">
    <citation type="journal article" date="2019" name="Int. J. Syst. Evol. Microbiol.">
        <title>The Global Catalogue of Microorganisms (GCM) 10K type strain sequencing project: providing services to taxonomists for standard genome sequencing and annotation.</title>
        <authorList>
            <consortium name="The Broad Institute Genomics Platform"/>
            <consortium name="The Broad Institute Genome Sequencing Center for Infectious Disease"/>
            <person name="Wu L."/>
            <person name="Ma J."/>
        </authorList>
    </citation>
    <scope>NUCLEOTIDE SEQUENCE [LARGE SCALE GENOMIC DNA]</scope>
    <source>
        <strain evidence="14">JCM 3272</strain>
    </source>
</reference>
<dbReference type="Gene3D" id="1.20.5.1930">
    <property type="match status" value="1"/>
</dbReference>
<feature type="domain" description="Putative sensor" evidence="12">
    <location>
        <begin position="30"/>
        <end position="207"/>
    </location>
</feature>
<keyword evidence="8" id="KW-0902">Two-component regulatory system</keyword>
<dbReference type="Pfam" id="PF13796">
    <property type="entry name" value="Sensor"/>
    <property type="match status" value="1"/>
</dbReference>
<evidence type="ECO:0000256" key="1">
    <source>
        <dbReference type="ARBA" id="ARBA00000085"/>
    </source>
</evidence>
<evidence type="ECO:0000259" key="10">
    <source>
        <dbReference type="Pfam" id="PF02518"/>
    </source>
</evidence>
<organism evidence="13 14">
    <name type="scientific">Dactylosporangium salmoneum</name>
    <dbReference type="NCBI Taxonomy" id="53361"/>
    <lineage>
        <taxon>Bacteria</taxon>
        <taxon>Bacillati</taxon>
        <taxon>Actinomycetota</taxon>
        <taxon>Actinomycetes</taxon>
        <taxon>Micromonosporales</taxon>
        <taxon>Micromonosporaceae</taxon>
        <taxon>Dactylosporangium</taxon>
    </lineage>
</organism>
<evidence type="ECO:0000256" key="5">
    <source>
        <dbReference type="ARBA" id="ARBA00022741"/>
    </source>
</evidence>
<dbReference type="InterPro" id="IPR011712">
    <property type="entry name" value="Sig_transdc_His_kin_sub3_dim/P"/>
</dbReference>
<evidence type="ECO:0000256" key="9">
    <source>
        <dbReference type="SAM" id="Phobius"/>
    </source>
</evidence>
<dbReference type="Gene3D" id="3.30.565.10">
    <property type="entry name" value="Histidine kinase-like ATPase, C-terminal domain"/>
    <property type="match status" value="1"/>
</dbReference>
<feature type="transmembrane region" description="Helical" evidence="9">
    <location>
        <begin position="173"/>
        <end position="195"/>
    </location>
</feature>
<comment type="caution">
    <text evidence="13">The sequence shown here is derived from an EMBL/GenBank/DDBJ whole genome shotgun (WGS) entry which is preliminary data.</text>
</comment>
<evidence type="ECO:0000256" key="4">
    <source>
        <dbReference type="ARBA" id="ARBA00022679"/>
    </source>
</evidence>
<evidence type="ECO:0000259" key="12">
    <source>
        <dbReference type="Pfam" id="PF13796"/>
    </source>
</evidence>
<dbReference type="InterPro" id="IPR003594">
    <property type="entry name" value="HATPase_dom"/>
</dbReference>
<accession>A0ABP5SZ57</accession>
<dbReference type="Proteomes" id="UP001501444">
    <property type="component" value="Unassembled WGS sequence"/>
</dbReference>
<evidence type="ECO:0000259" key="11">
    <source>
        <dbReference type="Pfam" id="PF07730"/>
    </source>
</evidence>
<evidence type="ECO:0000313" key="13">
    <source>
        <dbReference type="EMBL" id="GAA2339523.1"/>
    </source>
</evidence>
<dbReference type="EC" id="2.7.13.3" evidence="2"/>
<dbReference type="EMBL" id="BAAARV010000019">
    <property type="protein sequence ID" value="GAA2339523.1"/>
    <property type="molecule type" value="Genomic_DNA"/>
</dbReference>